<feature type="signal peptide" evidence="1">
    <location>
        <begin position="1"/>
        <end position="30"/>
    </location>
</feature>
<keyword evidence="3" id="KW-1185">Reference proteome</keyword>
<dbReference type="SUPFAM" id="SSF48239">
    <property type="entry name" value="Terpenoid cyclases/Protein prenyltransferases"/>
    <property type="match status" value="2"/>
</dbReference>
<dbReference type="RefSeq" id="WP_419188278.1">
    <property type="nucleotide sequence ID" value="NZ_CP036272.1"/>
</dbReference>
<feature type="chain" id="PRO_5022060438" evidence="1">
    <location>
        <begin position="31"/>
        <end position="358"/>
    </location>
</feature>
<proteinExistence type="predicted"/>
<accession>A0A517ST59</accession>
<keyword evidence="1" id="KW-0732">Signal</keyword>
<organism evidence="2 3">
    <name type="scientific">Stieleria bergensis</name>
    <dbReference type="NCBI Taxonomy" id="2528025"/>
    <lineage>
        <taxon>Bacteria</taxon>
        <taxon>Pseudomonadati</taxon>
        <taxon>Planctomycetota</taxon>
        <taxon>Planctomycetia</taxon>
        <taxon>Pirellulales</taxon>
        <taxon>Pirellulaceae</taxon>
        <taxon>Stieleria</taxon>
    </lineage>
</organism>
<evidence type="ECO:0000256" key="1">
    <source>
        <dbReference type="SAM" id="SignalP"/>
    </source>
</evidence>
<name>A0A517ST59_9BACT</name>
<dbReference type="InterPro" id="IPR008930">
    <property type="entry name" value="Terpenoid_cyclase/PrenylTrfase"/>
</dbReference>
<keyword evidence="2" id="KW-0456">Lyase</keyword>
<evidence type="ECO:0000313" key="3">
    <source>
        <dbReference type="Proteomes" id="UP000315003"/>
    </source>
</evidence>
<dbReference type="Gene3D" id="1.50.10.20">
    <property type="match status" value="3"/>
</dbReference>
<evidence type="ECO:0000313" key="2">
    <source>
        <dbReference type="EMBL" id="QDT59309.1"/>
    </source>
</evidence>
<dbReference type="GO" id="GO:0016829">
    <property type="term" value="F:lyase activity"/>
    <property type="evidence" value="ECO:0007669"/>
    <property type="project" value="UniProtKB-KW"/>
</dbReference>
<protein>
    <submittedName>
        <fullName evidence="2">Pectic acid lyase</fullName>
    </submittedName>
</protein>
<dbReference type="EMBL" id="CP036272">
    <property type="protein sequence ID" value="QDT59309.1"/>
    <property type="molecule type" value="Genomic_DNA"/>
</dbReference>
<reference evidence="2 3" key="1">
    <citation type="submission" date="2019-02" db="EMBL/GenBank/DDBJ databases">
        <title>Deep-cultivation of Planctomycetes and their phenomic and genomic characterization uncovers novel biology.</title>
        <authorList>
            <person name="Wiegand S."/>
            <person name="Jogler M."/>
            <person name="Boedeker C."/>
            <person name="Pinto D."/>
            <person name="Vollmers J."/>
            <person name="Rivas-Marin E."/>
            <person name="Kohn T."/>
            <person name="Peeters S.H."/>
            <person name="Heuer A."/>
            <person name="Rast P."/>
            <person name="Oberbeckmann S."/>
            <person name="Bunk B."/>
            <person name="Jeske O."/>
            <person name="Meyerdierks A."/>
            <person name="Storesund J.E."/>
            <person name="Kallscheuer N."/>
            <person name="Luecker S."/>
            <person name="Lage O.M."/>
            <person name="Pohl T."/>
            <person name="Merkel B.J."/>
            <person name="Hornburger P."/>
            <person name="Mueller R.-W."/>
            <person name="Bruemmer F."/>
            <person name="Labrenz M."/>
            <person name="Spormann A.M."/>
            <person name="Op den Camp H."/>
            <person name="Overmann J."/>
            <person name="Amann R."/>
            <person name="Jetten M.S.M."/>
            <person name="Mascher T."/>
            <person name="Medema M.H."/>
            <person name="Devos D.P."/>
            <person name="Kaster A.-K."/>
            <person name="Ovreas L."/>
            <person name="Rohde M."/>
            <person name="Galperin M.Y."/>
            <person name="Jogler C."/>
        </authorList>
    </citation>
    <scope>NUCLEOTIDE SEQUENCE [LARGE SCALE GENOMIC DNA]</scope>
    <source>
        <strain evidence="2 3">SV_7m_r</strain>
    </source>
</reference>
<dbReference type="CDD" id="cd00688">
    <property type="entry name" value="ISOPREN_C2_like"/>
    <property type="match status" value="1"/>
</dbReference>
<gene>
    <name evidence="2" type="ORF">SV7mr_18160</name>
</gene>
<sequence length="358" mass="40006" precursor="true">MNALLQQLTKHLSLVIAFAVVFLPVPCALADDDALFELSDDDKAPELTEDAKKAIDRGLKYLIANQNQDGSWSMQNGDYAIAGTSLGLMAFMVEGHFPGFGEYGDALDRAKEYLLKRSEESPSGAMGVKMYEIGLYTIAMSELWGMTKDPEDNKRIQKYLERAVQIILRSQSPLGGWRYAPRPDAGQDTSVTAMVFVSLASAREAGILVPTETIERLTGYLRDQAFDEQRGGFGYQGRGFTIACTAGGVYAAQLAGNRETEWVQAALNTLENDPKMFSRKDNGHFYYSHYYAMQAMVQAGDERYSKWYPKIRDALISLQKPNGSWVEQEGDKPDYPHKTPMAIIILATPNRYIPVYQR</sequence>
<dbReference type="Proteomes" id="UP000315003">
    <property type="component" value="Chromosome"/>
</dbReference>
<dbReference type="AlphaFoldDB" id="A0A517ST59"/>